<sequence>MSKEIKTRQVHKDVKALDKTVTGMERVKRAYVRTKETVEKAQPQEKRYVSPTEYAEDKTERGADRAAHEAAHQARKQGGRLADKAKEKHRISKETKATREAVREGRSPTHREPSQSPRPSVPSGRGEPYQPKEQMRKKAQEQAAKQAAQKKAAGQRAMQRASQQRISQQNAKQQAAQIRELPKQTIKTIDRGEKTVKTAGKTGQAVKNTGKGTIKSAAKSVKTAEQTAGKTVKTTKEAAKTAKAAAKASVKTAEKTARAARQAARAAEQAVRAAAKATASAVKAIIAGTKALVSAIAAGGWVAVLILIIVLLFGGILCMVGGGNSSTVSPVSAEVEAYEPVIRIYAKQYGIEEYVELIKAVMMQESDGQGSDPMQSSESGYNTRYPREPNGITDPEYSIECGVQALKDCLQSAGVENPVDMEHIRLALQGYNFGNGYIAWAQGNYGGYTAANAAEFSDMMAERMGWSSYGDKQYVPHVLRYYIFGRIPTGTGSQAIVQVALTQEGNSGDTYWSWYGFDSRVEWCACFVSWCAEQCGYLESGVIPKFSLCSDGVDWFDARGQFRDASYVPAAGDIIFFDWGNDGTIDHVGIVESVTNGVVNTVEGNSGDICARRSYSMGSDSIYGYGVPCY</sequence>
<gene>
    <name evidence="5" type="ORF">AMURIS_03958</name>
</gene>
<dbReference type="Pfam" id="PF13702">
    <property type="entry name" value="Lysozyme_like"/>
    <property type="match status" value="1"/>
</dbReference>
<feature type="compositionally biased region" description="Basic and acidic residues" evidence="1">
    <location>
        <begin position="35"/>
        <end position="48"/>
    </location>
</feature>
<dbReference type="OrthoDB" id="9812962at2"/>
<feature type="domain" description="Peptidase C51" evidence="3">
    <location>
        <begin position="519"/>
        <end position="605"/>
    </location>
</feature>
<dbReference type="InterPro" id="IPR023346">
    <property type="entry name" value="Lysozyme-like_dom_sf"/>
</dbReference>
<protein>
    <submittedName>
        <fullName evidence="5">CHAP domain protein</fullName>
    </submittedName>
</protein>
<keyword evidence="2" id="KW-0812">Transmembrane</keyword>
<evidence type="ECO:0000259" key="4">
    <source>
        <dbReference type="Pfam" id="PF13702"/>
    </source>
</evidence>
<dbReference type="RefSeq" id="WP_103241227.1">
    <property type="nucleotide sequence ID" value="NZ_JANJZD010000021.1"/>
</dbReference>
<name>A0A2K4ZLF0_9FIRM</name>
<feature type="compositionally biased region" description="Low complexity" evidence="1">
    <location>
        <begin position="141"/>
        <end position="161"/>
    </location>
</feature>
<dbReference type="AlphaFoldDB" id="A0A2K4ZLF0"/>
<dbReference type="SUPFAM" id="SSF53955">
    <property type="entry name" value="Lysozyme-like"/>
    <property type="match status" value="1"/>
</dbReference>
<dbReference type="InterPro" id="IPR038765">
    <property type="entry name" value="Papain-like_cys_pep_sf"/>
</dbReference>
<evidence type="ECO:0000256" key="1">
    <source>
        <dbReference type="SAM" id="MobiDB-lite"/>
    </source>
</evidence>
<evidence type="ECO:0000259" key="3">
    <source>
        <dbReference type="Pfam" id="PF05257"/>
    </source>
</evidence>
<dbReference type="CDD" id="cd16891">
    <property type="entry name" value="CwlT-like"/>
    <property type="match status" value="1"/>
</dbReference>
<dbReference type="InterPro" id="IPR007921">
    <property type="entry name" value="CHAP_dom"/>
</dbReference>
<feature type="domain" description="CwlT-like lysozyme" evidence="4">
    <location>
        <begin position="333"/>
        <end position="472"/>
    </location>
</feature>
<reference evidence="5 6" key="1">
    <citation type="submission" date="2018-01" db="EMBL/GenBank/DDBJ databases">
        <authorList>
            <person name="Gaut B.S."/>
            <person name="Morton B.R."/>
            <person name="Clegg M.T."/>
            <person name="Duvall M.R."/>
        </authorList>
    </citation>
    <scope>NUCLEOTIDE SEQUENCE [LARGE SCALE GENOMIC DNA]</scope>
    <source>
        <strain evidence="5">GP69</strain>
    </source>
</reference>
<feature type="compositionally biased region" description="Polar residues" evidence="1">
    <location>
        <begin position="162"/>
        <end position="176"/>
    </location>
</feature>
<feature type="region of interest" description="Disordered" evidence="1">
    <location>
        <begin position="35"/>
        <end position="211"/>
    </location>
</feature>
<evidence type="ECO:0000313" key="6">
    <source>
        <dbReference type="Proteomes" id="UP000236311"/>
    </source>
</evidence>
<dbReference type="EMBL" id="OFSM01000023">
    <property type="protein sequence ID" value="SOY31222.1"/>
    <property type="molecule type" value="Genomic_DNA"/>
</dbReference>
<keyword evidence="2" id="KW-0472">Membrane</keyword>
<organism evidence="5 6">
    <name type="scientific">Acetatifactor muris</name>
    <dbReference type="NCBI Taxonomy" id="879566"/>
    <lineage>
        <taxon>Bacteria</taxon>
        <taxon>Bacillati</taxon>
        <taxon>Bacillota</taxon>
        <taxon>Clostridia</taxon>
        <taxon>Lachnospirales</taxon>
        <taxon>Lachnospiraceae</taxon>
        <taxon>Acetatifactor</taxon>
    </lineage>
</organism>
<dbReference type="Gene3D" id="1.10.530.10">
    <property type="match status" value="1"/>
</dbReference>
<proteinExistence type="predicted"/>
<dbReference type="Pfam" id="PF05257">
    <property type="entry name" value="CHAP"/>
    <property type="match status" value="1"/>
</dbReference>
<keyword evidence="6" id="KW-1185">Reference proteome</keyword>
<dbReference type="SUPFAM" id="SSF54001">
    <property type="entry name" value="Cysteine proteinases"/>
    <property type="match status" value="1"/>
</dbReference>
<evidence type="ECO:0000256" key="2">
    <source>
        <dbReference type="SAM" id="Phobius"/>
    </source>
</evidence>
<dbReference type="Gene3D" id="3.90.1720.10">
    <property type="entry name" value="endopeptidase domain like (from Nostoc punctiforme)"/>
    <property type="match status" value="1"/>
</dbReference>
<feature type="compositionally biased region" description="Basic and acidic residues" evidence="1">
    <location>
        <begin position="55"/>
        <end position="72"/>
    </location>
</feature>
<feature type="transmembrane region" description="Helical" evidence="2">
    <location>
        <begin position="292"/>
        <end position="317"/>
    </location>
</feature>
<dbReference type="Proteomes" id="UP000236311">
    <property type="component" value="Unassembled WGS sequence"/>
</dbReference>
<feature type="compositionally biased region" description="Basic and acidic residues" evidence="1">
    <location>
        <begin position="81"/>
        <end position="113"/>
    </location>
</feature>
<dbReference type="InterPro" id="IPR047194">
    <property type="entry name" value="CwlT-like_lysozyme"/>
</dbReference>
<evidence type="ECO:0000313" key="5">
    <source>
        <dbReference type="EMBL" id="SOY31222.1"/>
    </source>
</evidence>
<accession>A0A2K4ZLF0</accession>
<keyword evidence="2" id="KW-1133">Transmembrane helix</keyword>